<dbReference type="Pfam" id="PF01170">
    <property type="entry name" value="UPF0020"/>
    <property type="match status" value="1"/>
</dbReference>
<evidence type="ECO:0000313" key="6">
    <source>
        <dbReference type="EMBL" id="TXD39362.1"/>
    </source>
</evidence>
<dbReference type="InterPro" id="IPR004114">
    <property type="entry name" value="THUMP_dom"/>
</dbReference>
<gene>
    <name evidence="6" type="ORF">FRC98_02905</name>
</gene>
<feature type="domain" description="Ribosomal RNA large subunit methyltransferase K/L-like methyltransferase" evidence="3">
    <location>
        <begin position="195"/>
        <end position="362"/>
    </location>
</feature>
<accession>A0A5C6XP28</accession>
<dbReference type="Pfam" id="PF02926">
    <property type="entry name" value="THUMP"/>
    <property type="match status" value="1"/>
</dbReference>
<organism evidence="6 7">
    <name type="scientific">Lujinxingia vulgaris</name>
    <dbReference type="NCBI Taxonomy" id="2600176"/>
    <lineage>
        <taxon>Bacteria</taxon>
        <taxon>Deltaproteobacteria</taxon>
        <taxon>Bradymonadales</taxon>
        <taxon>Lujinxingiaceae</taxon>
        <taxon>Lujinxingia</taxon>
    </lineage>
</organism>
<comment type="caution">
    <text evidence="6">The sequence shown here is derived from an EMBL/GenBank/DDBJ whole genome shotgun (WGS) entry which is preliminary data.</text>
</comment>
<dbReference type="PANTHER" id="PTHR47313:SF1">
    <property type="entry name" value="RIBOSOMAL RNA LARGE SUBUNIT METHYLTRANSFERASE K_L"/>
    <property type="match status" value="1"/>
</dbReference>
<protein>
    <submittedName>
        <fullName evidence="6">RNA methyltransferase</fullName>
    </submittedName>
</protein>
<dbReference type="Gene3D" id="3.30.2130.30">
    <property type="match status" value="1"/>
</dbReference>
<dbReference type="Gene3D" id="3.40.50.150">
    <property type="entry name" value="Vaccinia Virus protein VP39"/>
    <property type="match status" value="1"/>
</dbReference>
<evidence type="ECO:0000259" key="5">
    <source>
        <dbReference type="Pfam" id="PF22020"/>
    </source>
</evidence>
<evidence type="ECO:0000259" key="4">
    <source>
        <dbReference type="Pfam" id="PF02926"/>
    </source>
</evidence>
<evidence type="ECO:0000256" key="2">
    <source>
        <dbReference type="ARBA" id="ARBA00022679"/>
    </source>
</evidence>
<keyword evidence="7" id="KW-1185">Reference proteome</keyword>
<dbReference type="PROSITE" id="PS00092">
    <property type="entry name" value="N6_MTASE"/>
    <property type="match status" value="1"/>
</dbReference>
<dbReference type="InterPro" id="IPR029063">
    <property type="entry name" value="SAM-dependent_MTases_sf"/>
</dbReference>
<dbReference type="Proteomes" id="UP000321412">
    <property type="component" value="Unassembled WGS sequence"/>
</dbReference>
<feature type="domain" description="RlmL ferredoxin-like" evidence="5">
    <location>
        <begin position="35"/>
        <end position="89"/>
    </location>
</feature>
<evidence type="ECO:0000259" key="3">
    <source>
        <dbReference type="Pfam" id="PF01170"/>
    </source>
</evidence>
<dbReference type="CDD" id="cd11715">
    <property type="entry name" value="THUMP_AdoMetMT"/>
    <property type="match status" value="1"/>
</dbReference>
<evidence type="ECO:0000313" key="7">
    <source>
        <dbReference type="Proteomes" id="UP000321412"/>
    </source>
</evidence>
<dbReference type="GO" id="GO:0008990">
    <property type="term" value="F:rRNA (guanine-N2-)-methyltransferase activity"/>
    <property type="evidence" value="ECO:0007669"/>
    <property type="project" value="TreeGrafter"/>
</dbReference>
<reference evidence="6 7" key="1">
    <citation type="submission" date="2019-08" db="EMBL/GenBank/DDBJ databases">
        <title>Bradymonadales sp. TMQ4.</title>
        <authorList>
            <person name="Liang Q."/>
        </authorList>
    </citation>
    <scope>NUCLEOTIDE SEQUENCE [LARGE SCALE GENOMIC DNA]</scope>
    <source>
        <strain evidence="6 7">TMQ4</strain>
    </source>
</reference>
<sequence>MLHAPEASCTRTAARASSPAPLPFSLPPVLLMAQTYFATTQPGLENALLAELRQLKIKKPQVLTGGVEFQATYATLYEANLTLRSATRVWLRLDEFRARDTSELYRKCRRFDWERLLGPDLTLTIQAHSQQSRMVHTGTISEVTAQAIREHFTDDLKRPAPDFGDQEAAQRIMVRIEGDRCQLSLDASGPRLQQRGWRTESGPAPLRENIAAGLLLLCDWTPDQPLLDPMCGSATILIEAALLATKTAPNLARNFAFERWQNFEPPKLRGLRANLKSTQKPDAAPSLLGFDRDPHVLEAAAANARRAGVNAHLHLTPAPLSELQAPDTPPGLILTNPPYGERLASGDALPTLLERWQNELPRWSVAFIWPRERAAEVQKLATDRLQRVATIFNGGISVDLWRGAPLR</sequence>
<dbReference type="OrthoDB" id="9809404at2"/>
<keyword evidence="2 6" id="KW-0808">Transferase</keyword>
<dbReference type="GO" id="GO:0070043">
    <property type="term" value="F:rRNA (guanine-N7-)-methyltransferase activity"/>
    <property type="evidence" value="ECO:0007669"/>
    <property type="project" value="TreeGrafter"/>
</dbReference>
<proteinExistence type="predicted"/>
<dbReference type="PANTHER" id="PTHR47313">
    <property type="entry name" value="RIBOSOMAL RNA LARGE SUBUNIT METHYLTRANSFERASE K/L"/>
    <property type="match status" value="1"/>
</dbReference>
<evidence type="ECO:0000256" key="1">
    <source>
        <dbReference type="ARBA" id="ARBA00022603"/>
    </source>
</evidence>
<keyword evidence="1 6" id="KW-0489">Methyltransferase</keyword>
<dbReference type="GO" id="GO:0003723">
    <property type="term" value="F:RNA binding"/>
    <property type="evidence" value="ECO:0007669"/>
    <property type="project" value="InterPro"/>
</dbReference>
<dbReference type="InterPro" id="IPR002052">
    <property type="entry name" value="DNA_methylase_N6_adenine_CS"/>
</dbReference>
<feature type="domain" description="THUMP" evidence="4">
    <location>
        <begin position="99"/>
        <end position="186"/>
    </location>
</feature>
<dbReference type="SUPFAM" id="SSF53335">
    <property type="entry name" value="S-adenosyl-L-methionine-dependent methyltransferases"/>
    <property type="match status" value="1"/>
</dbReference>
<dbReference type="InterPro" id="IPR000241">
    <property type="entry name" value="RlmKL-like_Mtase"/>
</dbReference>
<dbReference type="EMBL" id="VOSM01000001">
    <property type="protein sequence ID" value="TXD39362.1"/>
    <property type="molecule type" value="Genomic_DNA"/>
</dbReference>
<name>A0A5C6XP28_9DELT</name>
<dbReference type="Pfam" id="PF22020">
    <property type="entry name" value="RlmL_1st"/>
    <property type="match status" value="1"/>
</dbReference>
<dbReference type="InterPro" id="IPR054170">
    <property type="entry name" value="RlmL_1st"/>
</dbReference>
<dbReference type="AlphaFoldDB" id="A0A5C6XP28"/>